<keyword evidence="3" id="KW-1185">Reference proteome</keyword>
<dbReference type="Proteomes" id="UP000242188">
    <property type="component" value="Unassembled WGS sequence"/>
</dbReference>
<dbReference type="PANTHER" id="PTHR31964">
    <property type="entry name" value="ADENINE NUCLEOTIDE ALPHA HYDROLASES-LIKE SUPERFAMILY PROTEIN"/>
    <property type="match status" value="1"/>
</dbReference>
<dbReference type="Gene3D" id="3.40.50.620">
    <property type="entry name" value="HUPs"/>
    <property type="match status" value="1"/>
</dbReference>
<dbReference type="SUPFAM" id="SSF52402">
    <property type="entry name" value="Adenine nucleotide alpha hydrolases-like"/>
    <property type="match status" value="1"/>
</dbReference>
<dbReference type="InterPro" id="IPR014729">
    <property type="entry name" value="Rossmann-like_a/b/a_fold"/>
</dbReference>
<evidence type="ECO:0000313" key="2">
    <source>
        <dbReference type="EMBL" id="OWF56735.1"/>
    </source>
</evidence>
<organism evidence="2 3">
    <name type="scientific">Mizuhopecten yessoensis</name>
    <name type="common">Japanese scallop</name>
    <name type="synonym">Patinopecten yessoensis</name>
    <dbReference type="NCBI Taxonomy" id="6573"/>
    <lineage>
        <taxon>Eukaryota</taxon>
        <taxon>Metazoa</taxon>
        <taxon>Spiralia</taxon>
        <taxon>Lophotrochozoa</taxon>
        <taxon>Mollusca</taxon>
        <taxon>Bivalvia</taxon>
        <taxon>Autobranchia</taxon>
        <taxon>Pteriomorphia</taxon>
        <taxon>Pectinida</taxon>
        <taxon>Pectinoidea</taxon>
        <taxon>Pectinidae</taxon>
        <taxon>Mizuhopecten</taxon>
    </lineage>
</organism>
<sequence length="150" mass="16849">MVVLICMDGSKHSDYALKYYRDHIHQQSNRVYVVHCAHYHTEHWQTFSMTPADSAVLQSMIDKDIERISKVVTHLKATIDDLQLTAEIIKVHGNPGHALVEKSKTIGASMIVVGSRGVGTVRRTFLGSVSDYLVHHAHMPVLVCKHPQDI</sequence>
<name>A0A210R6Z6_MIZYE</name>
<evidence type="ECO:0000259" key="1">
    <source>
        <dbReference type="Pfam" id="PF00582"/>
    </source>
</evidence>
<dbReference type="Pfam" id="PF00582">
    <property type="entry name" value="Usp"/>
    <property type="match status" value="1"/>
</dbReference>
<dbReference type="OrthoDB" id="843225at2759"/>
<dbReference type="CDD" id="cd23659">
    <property type="entry name" value="USP_At3g01520-like"/>
    <property type="match status" value="1"/>
</dbReference>
<dbReference type="EMBL" id="NEDP02000104">
    <property type="protein sequence ID" value="OWF56735.1"/>
    <property type="molecule type" value="Genomic_DNA"/>
</dbReference>
<accession>A0A210R6Z6</accession>
<reference evidence="2 3" key="1">
    <citation type="journal article" date="2017" name="Nat. Ecol. Evol.">
        <title>Scallop genome provides insights into evolution of bilaterian karyotype and development.</title>
        <authorList>
            <person name="Wang S."/>
            <person name="Zhang J."/>
            <person name="Jiao W."/>
            <person name="Li J."/>
            <person name="Xun X."/>
            <person name="Sun Y."/>
            <person name="Guo X."/>
            <person name="Huan P."/>
            <person name="Dong B."/>
            <person name="Zhang L."/>
            <person name="Hu X."/>
            <person name="Sun X."/>
            <person name="Wang J."/>
            <person name="Zhao C."/>
            <person name="Wang Y."/>
            <person name="Wang D."/>
            <person name="Huang X."/>
            <person name="Wang R."/>
            <person name="Lv J."/>
            <person name="Li Y."/>
            <person name="Zhang Z."/>
            <person name="Liu B."/>
            <person name="Lu W."/>
            <person name="Hui Y."/>
            <person name="Liang J."/>
            <person name="Zhou Z."/>
            <person name="Hou R."/>
            <person name="Li X."/>
            <person name="Liu Y."/>
            <person name="Li H."/>
            <person name="Ning X."/>
            <person name="Lin Y."/>
            <person name="Zhao L."/>
            <person name="Xing Q."/>
            <person name="Dou J."/>
            <person name="Li Y."/>
            <person name="Mao J."/>
            <person name="Guo H."/>
            <person name="Dou H."/>
            <person name="Li T."/>
            <person name="Mu C."/>
            <person name="Jiang W."/>
            <person name="Fu Q."/>
            <person name="Fu X."/>
            <person name="Miao Y."/>
            <person name="Liu J."/>
            <person name="Yu Q."/>
            <person name="Li R."/>
            <person name="Liao H."/>
            <person name="Li X."/>
            <person name="Kong Y."/>
            <person name="Jiang Z."/>
            <person name="Chourrout D."/>
            <person name="Li R."/>
            <person name="Bao Z."/>
        </authorList>
    </citation>
    <scope>NUCLEOTIDE SEQUENCE [LARGE SCALE GENOMIC DNA]</scope>
    <source>
        <strain evidence="2 3">PY_sf001</strain>
    </source>
</reference>
<dbReference type="AlphaFoldDB" id="A0A210R6Z6"/>
<proteinExistence type="predicted"/>
<dbReference type="PRINTS" id="PR01438">
    <property type="entry name" value="UNVRSLSTRESS"/>
</dbReference>
<evidence type="ECO:0000313" key="3">
    <source>
        <dbReference type="Proteomes" id="UP000242188"/>
    </source>
</evidence>
<protein>
    <submittedName>
        <fullName evidence="2">Stress response protein NhaX</fullName>
    </submittedName>
</protein>
<dbReference type="InterPro" id="IPR006015">
    <property type="entry name" value="Universal_stress_UspA"/>
</dbReference>
<dbReference type="InterPro" id="IPR006016">
    <property type="entry name" value="UspA"/>
</dbReference>
<feature type="domain" description="UspA" evidence="1">
    <location>
        <begin position="3"/>
        <end position="145"/>
    </location>
</feature>
<dbReference type="PANTHER" id="PTHR31964:SF113">
    <property type="entry name" value="USPA DOMAIN-CONTAINING PROTEIN"/>
    <property type="match status" value="1"/>
</dbReference>
<gene>
    <name evidence="2" type="ORF">KP79_PYT15161</name>
</gene>
<comment type="caution">
    <text evidence="2">The sequence shown here is derived from an EMBL/GenBank/DDBJ whole genome shotgun (WGS) entry which is preliminary data.</text>
</comment>